<dbReference type="PANTHER" id="PTHR11961">
    <property type="entry name" value="CYTOCHROME C"/>
    <property type="match status" value="1"/>
</dbReference>
<keyword evidence="2 6" id="KW-0349">Heme</keyword>
<protein>
    <recommendedName>
        <fullName evidence="7">Cytochrome c domain-containing protein</fullName>
    </recommendedName>
</protein>
<keyword evidence="5 6" id="KW-0408">Iron</keyword>
<dbReference type="SUPFAM" id="SSF46626">
    <property type="entry name" value="Cytochrome c"/>
    <property type="match status" value="1"/>
</dbReference>
<feature type="domain" description="Cytochrome c" evidence="7">
    <location>
        <begin position="41"/>
        <end position="145"/>
    </location>
</feature>
<dbReference type="EMBL" id="BPQQ01000057">
    <property type="protein sequence ID" value="GJE02471.1"/>
    <property type="molecule type" value="Genomic_DNA"/>
</dbReference>
<dbReference type="Proteomes" id="UP001055153">
    <property type="component" value="Unassembled WGS sequence"/>
</dbReference>
<keyword evidence="9" id="KW-1185">Reference proteome</keyword>
<dbReference type="PROSITE" id="PS51007">
    <property type="entry name" value="CYTC"/>
    <property type="match status" value="1"/>
</dbReference>
<evidence type="ECO:0000256" key="4">
    <source>
        <dbReference type="ARBA" id="ARBA00022982"/>
    </source>
</evidence>
<keyword evidence="3 6" id="KW-0479">Metal-binding</keyword>
<sequence length="162" mass="16777">MRRSRVLALIVVGCLGAGLTAYSLSGPDLPPSARPGLADPAAVDVPAATFEPDFRPCAHCHQIGAGARHTTGPALTHVFGRAAGAVPGYPFSKAMRQSGLVWNAPTLARFLKDPQSVVPGTRMVFGGITDAAQLERAVEFLRQAGAEAGNGRAARPSAGRRP</sequence>
<evidence type="ECO:0000256" key="2">
    <source>
        <dbReference type="ARBA" id="ARBA00022617"/>
    </source>
</evidence>
<reference evidence="8" key="1">
    <citation type="journal article" date="2021" name="Front. Microbiol.">
        <title>Comprehensive Comparative Genomics and Phenotyping of Methylobacterium Species.</title>
        <authorList>
            <person name="Alessa O."/>
            <person name="Ogura Y."/>
            <person name="Fujitani Y."/>
            <person name="Takami H."/>
            <person name="Hayashi T."/>
            <person name="Sahin N."/>
            <person name="Tani A."/>
        </authorList>
    </citation>
    <scope>NUCLEOTIDE SEQUENCE</scope>
    <source>
        <strain evidence="8">DSM 17168</strain>
    </source>
</reference>
<keyword evidence="1" id="KW-0813">Transport</keyword>
<dbReference type="PRINTS" id="PR00604">
    <property type="entry name" value="CYTCHRMECIAB"/>
</dbReference>
<reference evidence="8" key="2">
    <citation type="submission" date="2021-08" db="EMBL/GenBank/DDBJ databases">
        <authorList>
            <person name="Tani A."/>
            <person name="Ola A."/>
            <person name="Ogura Y."/>
            <person name="Katsura K."/>
            <person name="Hayashi T."/>
        </authorList>
    </citation>
    <scope>NUCLEOTIDE SEQUENCE</scope>
    <source>
        <strain evidence="8">DSM 17168</strain>
    </source>
</reference>
<name>A0ABQ4SGW4_9HYPH</name>
<evidence type="ECO:0000313" key="8">
    <source>
        <dbReference type="EMBL" id="GJE02471.1"/>
    </source>
</evidence>
<organism evidence="8 9">
    <name type="scientific">Methylobacterium isbiliense</name>
    <dbReference type="NCBI Taxonomy" id="315478"/>
    <lineage>
        <taxon>Bacteria</taxon>
        <taxon>Pseudomonadati</taxon>
        <taxon>Pseudomonadota</taxon>
        <taxon>Alphaproteobacteria</taxon>
        <taxon>Hyphomicrobiales</taxon>
        <taxon>Methylobacteriaceae</taxon>
        <taxon>Methylobacterium</taxon>
    </lineage>
</organism>
<evidence type="ECO:0000256" key="1">
    <source>
        <dbReference type="ARBA" id="ARBA00022448"/>
    </source>
</evidence>
<dbReference type="InterPro" id="IPR036909">
    <property type="entry name" value="Cyt_c-like_dom_sf"/>
</dbReference>
<gene>
    <name evidence="8" type="ORF">GMJLKIPL_4420</name>
</gene>
<dbReference type="InterPro" id="IPR009056">
    <property type="entry name" value="Cyt_c-like_dom"/>
</dbReference>
<comment type="caution">
    <text evidence="8">The sequence shown here is derived from an EMBL/GenBank/DDBJ whole genome shotgun (WGS) entry which is preliminary data.</text>
</comment>
<evidence type="ECO:0000313" key="9">
    <source>
        <dbReference type="Proteomes" id="UP001055153"/>
    </source>
</evidence>
<evidence type="ECO:0000256" key="6">
    <source>
        <dbReference type="PROSITE-ProRule" id="PRU00433"/>
    </source>
</evidence>
<evidence type="ECO:0000256" key="5">
    <source>
        <dbReference type="ARBA" id="ARBA00023004"/>
    </source>
</evidence>
<dbReference type="Gene3D" id="1.10.760.10">
    <property type="entry name" value="Cytochrome c-like domain"/>
    <property type="match status" value="1"/>
</dbReference>
<keyword evidence="4" id="KW-0249">Electron transport</keyword>
<evidence type="ECO:0000259" key="7">
    <source>
        <dbReference type="PROSITE" id="PS51007"/>
    </source>
</evidence>
<dbReference type="InterPro" id="IPR002327">
    <property type="entry name" value="Cyt_c_1A/1B"/>
</dbReference>
<accession>A0ABQ4SGW4</accession>
<evidence type="ECO:0000256" key="3">
    <source>
        <dbReference type="ARBA" id="ARBA00022723"/>
    </source>
</evidence>
<dbReference type="Pfam" id="PF00034">
    <property type="entry name" value="Cytochrom_C"/>
    <property type="match status" value="1"/>
</dbReference>
<proteinExistence type="predicted"/>